<feature type="compositionally biased region" description="Low complexity" evidence="1">
    <location>
        <begin position="233"/>
        <end position="243"/>
    </location>
</feature>
<evidence type="ECO:0000256" key="1">
    <source>
        <dbReference type="SAM" id="MobiDB-lite"/>
    </source>
</evidence>
<proteinExistence type="predicted"/>
<reference evidence="2 3" key="1">
    <citation type="journal article" date="2016" name="Mol. Biol. Evol.">
        <title>Comparative Genomics of Early-Diverging Mushroom-Forming Fungi Provides Insights into the Origins of Lignocellulose Decay Capabilities.</title>
        <authorList>
            <person name="Nagy L.G."/>
            <person name="Riley R."/>
            <person name="Tritt A."/>
            <person name="Adam C."/>
            <person name="Daum C."/>
            <person name="Floudas D."/>
            <person name="Sun H."/>
            <person name="Yadav J.S."/>
            <person name="Pangilinan J."/>
            <person name="Larsson K.H."/>
            <person name="Matsuura K."/>
            <person name="Barry K."/>
            <person name="Labutti K."/>
            <person name="Kuo R."/>
            <person name="Ohm R.A."/>
            <person name="Bhattacharya S.S."/>
            <person name="Shirouzu T."/>
            <person name="Yoshinaga Y."/>
            <person name="Martin F.M."/>
            <person name="Grigoriev I.V."/>
            <person name="Hibbett D.S."/>
        </authorList>
    </citation>
    <scope>NUCLEOTIDE SEQUENCE [LARGE SCALE GENOMIC DNA]</scope>
    <source>
        <strain evidence="2 3">CBS 109695</strain>
    </source>
</reference>
<feature type="compositionally biased region" description="Basic residues" evidence="1">
    <location>
        <begin position="46"/>
        <end position="58"/>
    </location>
</feature>
<feature type="compositionally biased region" description="Polar residues" evidence="1">
    <location>
        <begin position="1"/>
        <end position="16"/>
    </location>
</feature>
<name>A0A166M1K1_9AGAM</name>
<keyword evidence="3" id="KW-1185">Reference proteome</keyword>
<evidence type="ECO:0000313" key="3">
    <source>
        <dbReference type="Proteomes" id="UP000076532"/>
    </source>
</evidence>
<feature type="compositionally biased region" description="Basic residues" evidence="1">
    <location>
        <begin position="126"/>
        <end position="139"/>
    </location>
</feature>
<dbReference type="Proteomes" id="UP000076532">
    <property type="component" value="Unassembled WGS sequence"/>
</dbReference>
<dbReference type="OrthoDB" id="3364608at2759"/>
<accession>A0A166M1K1</accession>
<evidence type="ECO:0000313" key="2">
    <source>
        <dbReference type="EMBL" id="KZP23543.1"/>
    </source>
</evidence>
<sequence length="362" mass="39085">MAPTTRAASQHPPSLDSSPVALPPARPRPLKRTASSASLPTPPRTLTRKKSHKSKAKSRALDTDTESDYSQASDGEDGVQQADRVVVGRKKRRTAATLSGHDEDEGSENEFWLGGAGAGTSSRALKASKSKPKSKSKQVHHAEETDGDSPPALLTYRIQSLVSPPPSHRKKATTSSKTPGTASTLLAPPSTPTKAGPPATPESSGPSTRSRARRVLALRDSPENPFLATDSESNGSPISLSSRRSPRTPQRHEEKPFMTYVFRGMKAQFDNPLFNLPSTVHERSLLPMEHPDYEAEEICAPKLLFPSAHRRSRRLNTVDEEGPSVRTPVQKGPHAVEGLRAGAVIVEKADVGERARGPVRKR</sequence>
<protein>
    <submittedName>
        <fullName evidence="2">Uncharacterized protein</fullName>
    </submittedName>
</protein>
<dbReference type="EMBL" id="KV417532">
    <property type="protein sequence ID" value="KZP23543.1"/>
    <property type="molecule type" value="Genomic_DNA"/>
</dbReference>
<dbReference type="AlphaFoldDB" id="A0A166M1K1"/>
<gene>
    <name evidence="2" type="ORF">FIBSPDRAFT_858498</name>
</gene>
<feature type="compositionally biased region" description="Polar residues" evidence="1">
    <location>
        <begin position="173"/>
        <end position="184"/>
    </location>
</feature>
<organism evidence="2 3">
    <name type="scientific">Athelia psychrophila</name>
    <dbReference type="NCBI Taxonomy" id="1759441"/>
    <lineage>
        <taxon>Eukaryota</taxon>
        <taxon>Fungi</taxon>
        <taxon>Dikarya</taxon>
        <taxon>Basidiomycota</taxon>
        <taxon>Agaricomycotina</taxon>
        <taxon>Agaricomycetes</taxon>
        <taxon>Agaricomycetidae</taxon>
        <taxon>Atheliales</taxon>
        <taxon>Atheliaceae</taxon>
        <taxon>Athelia</taxon>
    </lineage>
</organism>
<feature type="region of interest" description="Disordered" evidence="1">
    <location>
        <begin position="1"/>
        <end position="255"/>
    </location>
</feature>
<dbReference type="STRING" id="436010.A0A166M1K1"/>